<comment type="subunit">
    <text evidence="5">Homodimer.</text>
</comment>
<dbReference type="HAMAP" id="MF_00157">
    <property type="entry name" value="RNase_T"/>
    <property type="match status" value="1"/>
</dbReference>
<feature type="binding site" evidence="5">
    <location>
        <position position="26"/>
    </location>
    <ligand>
        <name>Mg(2+)</name>
        <dbReference type="ChEBI" id="CHEBI:18420"/>
        <label>1</label>
        <note>catalytic</note>
    </ligand>
</feature>
<dbReference type="EMBL" id="CP071518">
    <property type="protein sequence ID" value="QSX77281.1"/>
    <property type="molecule type" value="Genomic_DNA"/>
</dbReference>
<dbReference type="NCBIfam" id="TIGR01298">
    <property type="entry name" value="RNaseT"/>
    <property type="match status" value="1"/>
</dbReference>
<dbReference type="SUPFAM" id="SSF53098">
    <property type="entry name" value="Ribonuclease H-like"/>
    <property type="match status" value="1"/>
</dbReference>
<comment type="caution">
    <text evidence="5">Lacks conserved residue(s) required for the propagation of feature annotation.</text>
</comment>
<feature type="binding site" evidence="5">
    <location>
        <position position="189"/>
    </location>
    <ligand>
        <name>Mg(2+)</name>
        <dbReference type="ChEBI" id="CHEBI:18420"/>
        <label>2</label>
        <note>catalytic</note>
    </ligand>
</feature>
<keyword evidence="1 5" id="KW-0819">tRNA processing</keyword>
<feature type="site" description="Important for substrate binding and specificity" evidence="5">
    <location>
        <position position="127"/>
    </location>
</feature>
<keyword evidence="8" id="KW-1185">Reference proteome</keyword>
<feature type="binding site" evidence="5">
    <location>
        <position position="28"/>
    </location>
    <ligand>
        <name>Mg(2+)</name>
        <dbReference type="ChEBI" id="CHEBI:18420"/>
        <label>2</label>
        <note>catalytic</note>
    </ligand>
</feature>
<protein>
    <recommendedName>
        <fullName evidence="5">Ribonuclease T</fullName>
        <ecNumber evidence="5">3.1.13.-</ecNumber>
    </recommendedName>
    <alternativeName>
        <fullName evidence="5">Exoribonuclease T</fullName>
        <shortName evidence="5">RNase T</shortName>
    </alternativeName>
</protein>
<dbReference type="Gene3D" id="3.30.420.10">
    <property type="entry name" value="Ribonuclease H-like superfamily/Ribonuclease H"/>
    <property type="match status" value="1"/>
</dbReference>
<keyword evidence="5" id="KW-0479">Metal-binding</keyword>
<dbReference type="InterPro" id="IPR005987">
    <property type="entry name" value="RNase_T"/>
</dbReference>
<feature type="binding site" evidence="5">
    <location>
        <position position="26"/>
    </location>
    <ligand>
        <name>Mg(2+)</name>
        <dbReference type="ChEBI" id="CHEBI:18420"/>
        <label>2</label>
        <note>catalytic</note>
    </ligand>
</feature>
<reference evidence="7 8" key="1">
    <citation type="submission" date="2021-03" db="EMBL/GenBank/DDBJ databases">
        <title>Lysobacter sp. nov. isolated from soil of gangwondo yeongwol, south Korea.</title>
        <authorList>
            <person name="Kim K.R."/>
            <person name="Kim K.H."/>
            <person name="Jeon C.O."/>
        </authorList>
    </citation>
    <scope>NUCLEOTIDE SEQUENCE [LARGE SCALE GENOMIC DNA]</scope>
    <source>
        <strain evidence="7 8">R19</strain>
    </source>
</reference>
<dbReference type="GO" id="GO:0045004">
    <property type="term" value="P:DNA replication proofreading"/>
    <property type="evidence" value="ECO:0007669"/>
    <property type="project" value="TreeGrafter"/>
</dbReference>
<feature type="site" description="Important for substrate binding and specificity" evidence="5">
    <location>
        <position position="32"/>
    </location>
</feature>
<dbReference type="PANTHER" id="PTHR30231">
    <property type="entry name" value="DNA POLYMERASE III SUBUNIT EPSILON"/>
    <property type="match status" value="1"/>
</dbReference>
<dbReference type="AlphaFoldDB" id="A0A974Y3R3"/>
<dbReference type="KEGG" id="lsf:I8J32_010830"/>
<comment type="similarity">
    <text evidence="5">Belongs to the RNase T family.</text>
</comment>
<dbReference type="GO" id="GO:0005829">
    <property type="term" value="C:cytosol"/>
    <property type="evidence" value="ECO:0007669"/>
    <property type="project" value="TreeGrafter"/>
</dbReference>
<accession>A0A974Y3R3</accession>
<dbReference type="GO" id="GO:0008408">
    <property type="term" value="F:3'-5' exonuclease activity"/>
    <property type="evidence" value="ECO:0007669"/>
    <property type="project" value="TreeGrafter"/>
</dbReference>
<dbReference type="EC" id="3.1.13.-" evidence="5"/>
<dbReference type="GO" id="GO:0003676">
    <property type="term" value="F:nucleic acid binding"/>
    <property type="evidence" value="ECO:0007669"/>
    <property type="project" value="InterPro"/>
</dbReference>
<name>A0A974Y3R3_9GAMM</name>
<dbReference type="PANTHER" id="PTHR30231:SF2">
    <property type="entry name" value="RIBONUCLEASE T"/>
    <property type="match status" value="1"/>
</dbReference>
<keyword evidence="5" id="KW-0460">Magnesium</keyword>
<dbReference type="Pfam" id="PF00929">
    <property type="entry name" value="RNase_T"/>
    <property type="match status" value="1"/>
</dbReference>
<comment type="cofactor">
    <cofactor evidence="5">
        <name>Mg(2+)</name>
        <dbReference type="ChEBI" id="CHEBI:18420"/>
    </cofactor>
    <text evidence="5">Binds two Mg(2+) per subunit. The active form of the enzyme binds two Mg(2+) ions in its active site. The first Mg(2+) forms only one salt bridge with the protein.</text>
</comment>
<evidence type="ECO:0000256" key="3">
    <source>
        <dbReference type="ARBA" id="ARBA00022801"/>
    </source>
</evidence>
<feature type="active site" description="Proton donor/acceptor" evidence="5">
    <location>
        <position position="184"/>
    </location>
</feature>
<proteinExistence type="inferred from homology"/>
<evidence type="ECO:0000313" key="7">
    <source>
        <dbReference type="EMBL" id="QSX77281.1"/>
    </source>
</evidence>
<evidence type="ECO:0000313" key="8">
    <source>
        <dbReference type="Proteomes" id="UP000639274"/>
    </source>
</evidence>
<feature type="binding site" evidence="5">
    <location>
        <position position="184"/>
    </location>
    <ligand>
        <name>Mg(2+)</name>
        <dbReference type="ChEBI" id="CHEBI:18420"/>
        <label>2</label>
        <note>catalytic</note>
    </ligand>
</feature>
<dbReference type="GO" id="GO:0008033">
    <property type="term" value="P:tRNA processing"/>
    <property type="evidence" value="ECO:0007669"/>
    <property type="project" value="UniProtKB-KW"/>
</dbReference>
<dbReference type="InterPro" id="IPR012337">
    <property type="entry name" value="RNaseH-like_sf"/>
</dbReference>
<evidence type="ECO:0000256" key="2">
    <source>
        <dbReference type="ARBA" id="ARBA00022722"/>
    </source>
</evidence>
<keyword evidence="3 5" id="KW-0378">Hydrolase</keyword>
<evidence type="ECO:0000256" key="5">
    <source>
        <dbReference type="HAMAP-Rule" id="MF_00157"/>
    </source>
</evidence>
<evidence type="ECO:0000256" key="4">
    <source>
        <dbReference type="ARBA" id="ARBA00022839"/>
    </source>
</evidence>
<feature type="domain" description="Exonuclease" evidence="6">
    <location>
        <begin position="21"/>
        <end position="206"/>
    </location>
</feature>
<dbReference type="Proteomes" id="UP000639274">
    <property type="component" value="Chromosome"/>
</dbReference>
<dbReference type="SMART" id="SM00479">
    <property type="entry name" value="EXOIII"/>
    <property type="match status" value="1"/>
</dbReference>
<gene>
    <name evidence="5 7" type="primary">rnt</name>
    <name evidence="7" type="ORF">I8J32_010830</name>
</gene>
<dbReference type="GO" id="GO:0016896">
    <property type="term" value="F:RNA exonuclease activity, producing 5'-phosphomonoesters"/>
    <property type="evidence" value="ECO:0007669"/>
    <property type="project" value="UniProtKB-UniRule"/>
</dbReference>
<evidence type="ECO:0000256" key="1">
    <source>
        <dbReference type="ARBA" id="ARBA00022694"/>
    </source>
</evidence>
<evidence type="ECO:0000259" key="6">
    <source>
        <dbReference type="SMART" id="SM00479"/>
    </source>
</evidence>
<dbReference type="InterPro" id="IPR036397">
    <property type="entry name" value="RNaseH_sf"/>
</dbReference>
<dbReference type="GO" id="GO:0000287">
    <property type="term" value="F:magnesium ion binding"/>
    <property type="evidence" value="ECO:0007669"/>
    <property type="project" value="UniProtKB-UniRule"/>
</dbReference>
<comment type="function">
    <text evidence="5">Trims short 3' overhangs of a variety of RNA species, leaving a one or two nucleotide 3' overhang. Responsible for the end-turnover of tRNA: specifically removes the terminal AMP residue from uncharged tRNA (tRNA-C-C-A). Also appears to be involved in tRNA biosynthesis.</text>
</comment>
<keyword evidence="4 5" id="KW-0269">Exonuclease</keyword>
<feature type="site" description="Important for substrate binding and specificity" evidence="5">
    <location>
        <position position="149"/>
    </location>
</feature>
<sequence length="245" mass="26033">MPHSPAKPALSRLATRFRGFLPVVVDVETGGFDWNKHALLEIAVAPIDLDEAGQLIVGPMTSTHVQPAPGTQIDPKSLEITGIVLDHPFLDAKPERVALDLVFAPVREALKKHGCQRAILVGHNAHFDLNFLNAAIARCNHKRSPFHPFSVFDTVTLAGVAYGQTVLSRALQAAGLEWDTAQAHSAVYDTERTAQLFCRIVNAWGTGMAALGAPADSAPETAVATAQTPLDVAAAADAPLDALDD</sequence>
<dbReference type="InterPro" id="IPR013520">
    <property type="entry name" value="Ribonucl_H"/>
</dbReference>
<keyword evidence="2 5" id="KW-0540">Nuclease</keyword>
<organism evidence="7 8">
    <name type="scientific">Agrilutibacter solisilvae</name>
    <dbReference type="NCBI Taxonomy" id="2763317"/>
    <lineage>
        <taxon>Bacteria</taxon>
        <taxon>Pseudomonadati</taxon>
        <taxon>Pseudomonadota</taxon>
        <taxon>Gammaproteobacteria</taxon>
        <taxon>Lysobacterales</taxon>
        <taxon>Lysobacteraceae</taxon>
        <taxon>Agrilutibacter</taxon>
    </lineage>
</organism>